<proteinExistence type="inferred from homology"/>
<keyword evidence="7" id="KW-0067">ATP-binding</keyword>
<dbReference type="AlphaFoldDB" id="A0A699YG48"/>
<comment type="similarity">
    <text evidence="2">Belongs to the SELO family.</text>
</comment>
<organism evidence="10 11">
    <name type="scientific">Haematococcus lacustris</name>
    <name type="common">Green alga</name>
    <name type="synonym">Haematococcus pluvialis</name>
    <dbReference type="NCBI Taxonomy" id="44745"/>
    <lineage>
        <taxon>Eukaryota</taxon>
        <taxon>Viridiplantae</taxon>
        <taxon>Chlorophyta</taxon>
        <taxon>core chlorophytes</taxon>
        <taxon>Chlorophyceae</taxon>
        <taxon>CS clade</taxon>
        <taxon>Chlamydomonadales</taxon>
        <taxon>Haematococcaceae</taxon>
        <taxon>Haematococcus</taxon>
    </lineage>
</organism>
<dbReference type="Proteomes" id="UP000485058">
    <property type="component" value="Unassembled WGS sequence"/>
</dbReference>
<keyword evidence="3" id="KW-0808">Transferase</keyword>
<keyword evidence="4" id="KW-0548">Nucleotidyltransferase</keyword>
<comment type="cofactor">
    <cofactor evidence="1">
        <name>Mg(2+)</name>
        <dbReference type="ChEBI" id="CHEBI:18420"/>
    </cofactor>
</comment>
<protein>
    <recommendedName>
        <fullName evidence="9">Selenoprotein O</fullName>
    </recommendedName>
</protein>
<sequence>VMADCGADWTNSWRVLARVPLPAQDSAAAAGASSEAEEVLTYLVAQCTDPGSLAASRGPRIPPQQLQMLLRLAAQQPDMLRSLGLTPQQVADEVEALKASQVLLKMSPQDKLAKDRAAWSEWLARYSTRLQAEVAAGTSAEERTGCMNSSNPRYVLRNWMAQNAIDAAEKLDFSEVRALLDLLRDPFTTQGEDAAFAAT</sequence>
<evidence type="ECO:0000256" key="2">
    <source>
        <dbReference type="ARBA" id="ARBA00009747"/>
    </source>
</evidence>
<gene>
    <name evidence="10" type="ORF">HaLaN_04256</name>
</gene>
<dbReference type="Pfam" id="PF02696">
    <property type="entry name" value="SelO"/>
    <property type="match status" value="1"/>
</dbReference>
<dbReference type="GO" id="GO:0005524">
    <property type="term" value="F:ATP binding"/>
    <property type="evidence" value="ECO:0007669"/>
    <property type="project" value="UniProtKB-KW"/>
</dbReference>
<evidence type="ECO:0000313" key="11">
    <source>
        <dbReference type="Proteomes" id="UP000485058"/>
    </source>
</evidence>
<feature type="non-terminal residue" evidence="10">
    <location>
        <position position="199"/>
    </location>
</feature>
<evidence type="ECO:0000256" key="5">
    <source>
        <dbReference type="ARBA" id="ARBA00022723"/>
    </source>
</evidence>
<accession>A0A699YG48</accession>
<evidence type="ECO:0000256" key="3">
    <source>
        <dbReference type="ARBA" id="ARBA00022679"/>
    </source>
</evidence>
<evidence type="ECO:0000256" key="9">
    <source>
        <dbReference type="ARBA" id="ARBA00031547"/>
    </source>
</evidence>
<keyword evidence="5" id="KW-0479">Metal-binding</keyword>
<evidence type="ECO:0000256" key="8">
    <source>
        <dbReference type="ARBA" id="ARBA00022842"/>
    </source>
</evidence>
<dbReference type="GO" id="GO:0046872">
    <property type="term" value="F:metal ion binding"/>
    <property type="evidence" value="ECO:0007669"/>
    <property type="project" value="UniProtKB-KW"/>
</dbReference>
<evidence type="ECO:0000256" key="4">
    <source>
        <dbReference type="ARBA" id="ARBA00022695"/>
    </source>
</evidence>
<dbReference type="PANTHER" id="PTHR12153">
    <property type="entry name" value="SELENOPROTEIN O"/>
    <property type="match status" value="1"/>
</dbReference>
<evidence type="ECO:0000256" key="6">
    <source>
        <dbReference type="ARBA" id="ARBA00022741"/>
    </source>
</evidence>
<reference evidence="10 11" key="1">
    <citation type="submission" date="2020-02" db="EMBL/GenBank/DDBJ databases">
        <title>Draft genome sequence of Haematococcus lacustris strain NIES-144.</title>
        <authorList>
            <person name="Morimoto D."/>
            <person name="Nakagawa S."/>
            <person name="Yoshida T."/>
            <person name="Sawayama S."/>
        </authorList>
    </citation>
    <scope>NUCLEOTIDE SEQUENCE [LARGE SCALE GENOMIC DNA]</scope>
    <source>
        <strain evidence="10 11">NIES-144</strain>
    </source>
</reference>
<keyword evidence="6" id="KW-0547">Nucleotide-binding</keyword>
<evidence type="ECO:0000256" key="7">
    <source>
        <dbReference type="ARBA" id="ARBA00022840"/>
    </source>
</evidence>
<dbReference type="InterPro" id="IPR003846">
    <property type="entry name" value="SelO"/>
</dbReference>
<feature type="non-terminal residue" evidence="10">
    <location>
        <position position="1"/>
    </location>
</feature>
<name>A0A699YG48_HAELA</name>
<dbReference type="GO" id="GO:0016779">
    <property type="term" value="F:nucleotidyltransferase activity"/>
    <property type="evidence" value="ECO:0007669"/>
    <property type="project" value="UniProtKB-KW"/>
</dbReference>
<evidence type="ECO:0000313" key="10">
    <source>
        <dbReference type="EMBL" id="GFH09160.1"/>
    </source>
</evidence>
<dbReference type="PANTHER" id="PTHR12153:SF15">
    <property type="entry name" value="PROTEIN ADENYLYLTRANSFERASE SELO, MITOCHONDRIAL"/>
    <property type="match status" value="1"/>
</dbReference>
<keyword evidence="8" id="KW-0460">Magnesium</keyword>
<dbReference type="EMBL" id="BLLF01000213">
    <property type="protein sequence ID" value="GFH09160.1"/>
    <property type="molecule type" value="Genomic_DNA"/>
</dbReference>
<keyword evidence="11" id="KW-1185">Reference proteome</keyword>
<comment type="caution">
    <text evidence="10">The sequence shown here is derived from an EMBL/GenBank/DDBJ whole genome shotgun (WGS) entry which is preliminary data.</text>
</comment>
<evidence type="ECO:0000256" key="1">
    <source>
        <dbReference type="ARBA" id="ARBA00001946"/>
    </source>
</evidence>